<evidence type="ECO:0000313" key="1">
    <source>
        <dbReference type="EMBL" id="KAL0108076.1"/>
    </source>
</evidence>
<name>A0AAW2F0S8_9HYME</name>
<gene>
    <name evidence="1" type="ORF">PUN28_014985</name>
</gene>
<reference evidence="1 2" key="1">
    <citation type="submission" date="2023-03" db="EMBL/GenBank/DDBJ databases">
        <title>High recombination rates correlate with genetic variation in Cardiocondyla obscurior ants.</title>
        <authorList>
            <person name="Errbii M."/>
        </authorList>
    </citation>
    <scope>NUCLEOTIDE SEQUENCE [LARGE SCALE GENOMIC DNA]</scope>
    <source>
        <strain evidence="1">Alpha-2009</strain>
        <tissue evidence="1">Whole body</tissue>
    </source>
</reference>
<dbReference type="AlphaFoldDB" id="A0AAW2F0S8"/>
<sequence length="67" mass="7541">MALEGHRRRLSDVESITRQIFAGIKSHQVRHREARQLTARVALSHCVSISSFRLVGAIHRFASSSQS</sequence>
<evidence type="ECO:0000313" key="2">
    <source>
        <dbReference type="Proteomes" id="UP001430953"/>
    </source>
</evidence>
<comment type="caution">
    <text evidence="1">The sequence shown here is derived from an EMBL/GenBank/DDBJ whole genome shotgun (WGS) entry which is preliminary data.</text>
</comment>
<keyword evidence="2" id="KW-1185">Reference proteome</keyword>
<protein>
    <recommendedName>
        <fullName evidence="3">Transposase</fullName>
    </recommendedName>
</protein>
<proteinExistence type="predicted"/>
<accession>A0AAW2F0S8</accession>
<evidence type="ECO:0008006" key="3">
    <source>
        <dbReference type="Google" id="ProtNLM"/>
    </source>
</evidence>
<organism evidence="1 2">
    <name type="scientific">Cardiocondyla obscurior</name>
    <dbReference type="NCBI Taxonomy" id="286306"/>
    <lineage>
        <taxon>Eukaryota</taxon>
        <taxon>Metazoa</taxon>
        <taxon>Ecdysozoa</taxon>
        <taxon>Arthropoda</taxon>
        <taxon>Hexapoda</taxon>
        <taxon>Insecta</taxon>
        <taxon>Pterygota</taxon>
        <taxon>Neoptera</taxon>
        <taxon>Endopterygota</taxon>
        <taxon>Hymenoptera</taxon>
        <taxon>Apocrita</taxon>
        <taxon>Aculeata</taxon>
        <taxon>Formicoidea</taxon>
        <taxon>Formicidae</taxon>
        <taxon>Myrmicinae</taxon>
        <taxon>Cardiocondyla</taxon>
    </lineage>
</organism>
<dbReference type="Proteomes" id="UP001430953">
    <property type="component" value="Unassembled WGS sequence"/>
</dbReference>
<dbReference type="EMBL" id="JADYXP020000016">
    <property type="protein sequence ID" value="KAL0108076.1"/>
    <property type="molecule type" value="Genomic_DNA"/>
</dbReference>